<keyword evidence="1" id="KW-1133">Transmembrane helix</keyword>
<dbReference type="Gene3D" id="3.40.50.300">
    <property type="entry name" value="P-loop containing nucleotide triphosphate hydrolases"/>
    <property type="match status" value="1"/>
</dbReference>
<gene>
    <name evidence="3" type="ORF">D3H65_28305</name>
</gene>
<protein>
    <recommendedName>
        <fullName evidence="2">KAP NTPase domain-containing protein</fullName>
    </recommendedName>
</protein>
<reference evidence="3 4" key="1">
    <citation type="submission" date="2018-09" db="EMBL/GenBank/DDBJ databases">
        <title>Genome sequencing of strain 6GH32-13.</title>
        <authorList>
            <person name="Weon H.-Y."/>
            <person name="Heo J."/>
            <person name="Kwon S.-W."/>
        </authorList>
    </citation>
    <scope>NUCLEOTIDE SEQUENCE [LARGE SCALE GENOMIC DNA]</scope>
    <source>
        <strain evidence="3 4">5GH32-13</strain>
    </source>
</reference>
<feature type="transmembrane region" description="Helical" evidence="1">
    <location>
        <begin position="126"/>
        <end position="143"/>
    </location>
</feature>
<evidence type="ECO:0000313" key="3">
    <source>
        <dbReference type="EMBL" id="AXY77647.1"/>
    </source>
</evidence>
<feature type="transmembrane region" description="Helical" evidence="1">
    <location>
        <begin position="87"/>
        <end position="106"/>
    </location>
</feature>
<dbReference type="PANTHER" id="PTHR22674:SF6">
    <property type="entry name" value="NTPASE KAP FAMILY P-LOOP DOMAIN-CONTAINING PROTEIN 1"/>
    <property type="match status" value="1"/>
</dbReference>
<dbReference type="Proteomes" id="UP000263900">
    <property type="component" value="Chromosome"/>
</dbReference>
<dbReference type="InterPro" id="IPR052754">
    <property type="entry name" value="NTPase_KAP_P-loop"/>
</dbReference>
<dbReference type="InterPro" id="IPR011646">
    <property type="entry name" value="KAP_P-loop"/>
</dbReference>
<keyword evidence="1" id="KW-0472">Membrane</keyword>
<dbReference type="AlphaFoldDB" id="A0A3B7MUR8"/>
<dbReference type="InterPro" id="IPR027417">
    <property type="entry name" value="P-loop_NTPase"/>
</dbReference>
<evidence type="ECO:0000259" key="2">
    <source>
        <dbReference type="Pfam" id="PF07693"/>
    </source>
</evidence>
<keyword evidence="4" id="KW-1185">Reference proteome</keyword>
<organism evidence="3 4">
    <name type="scientific">Paraflavitalea soli</name>
    <dbReference type="NCBI Taxonomy" id="2315862"/>
    <lineage>
        <taxon>Bacteria</taxon>
        <taxon>Pseudomonadati</taxon>
        <taxon>Bacteroidota</taxon>
        <taxon>Chitinophagia</taxon>
        <taxon>Chitinophagales</taxon>
        <taxon>Chitinophagaceae</taxon>
        <taxon>Paraflavitalea</taxon>
    </lineage>
</organism>
<feature type="transmembrane region" description="Helical" evidence="1">
    <location>
        <begin position="57"/>
        <end position="75"/>
    </location>
</feature>
<name>A0A3B7MUR8_9BACT</name>
<dbReference type="PANTHER" id="PTHR22674">
    <property type="entry name" value="NTPASE, KAP FAMILY P-LOOP DOMAIN-CONTAINING 1"/>
    <property type="match status" value="1"/>
</dbReference>
<accession>A0A3B7MUR8</accession>
<keyword evidence="1" id="KW-0812">Transmembrane</keyword>
<dbReference type="SUPFAM" id="SSF52540">
    <property type="entry name" value="P-loop containing nucleoside triphosphate hydrolases"/>
    <property type="match status" value="1"/>
</dbReference>
<dbReference type="KEGG" id="pseg:D3H65_28305"/>
<evidence type="ECO:0000313" key="4">
    <source>
        <dbReference type="Proteomes" id="UP000263900"/>
    </source>
</evidence>
<sequence>MNNFSSHIASRYKQKGKFFLPPLFLILFLLVFTDKFTEIIKTILVTPLLSSVTQSTVIIELILICTGILLIRYFILKAWKLVNMSVLLETYAWTFTFIYVFFRFLAPTRFFYIPSKLISSFNLTDGFLFLPAGWLLYYITYYIQYRRKTLISYDPSKGFFADAPFVLNESNDSLGRVGYIQDLAKKIISTDTKGYSFAIGIIGQWGSGKTAFLKTLEEELKNNPDVIQIRFNPWITPNISNSTAIFFSDLANKLSEYDETLKTEITTYSRELLQSVDNQTFSFFKQLFDSSVEEKGMQDQIDLINDHINRLKKKVVVYIDDVDRLEKKEVIEVLRIVRNSANFSNTFFIVAFDKSYVTACINEALINNSENYLEKIFQLEYYLPPNPDKLIYQKALLSELQRHIPSNCQPILQYIENPSKNTSGNIFLSNFEILPPINNYIQSFRDVNRFMNVFLLNYDRIKHNIYLPDFISICLLRVKYPEVYRLLYYNRRNFLIAADNFGAMEGVAGELYLRLIEDNSNGKKDIELNVYLEKNYKELALNQKDTQEVEKLIRSIFNIVNSASNPLNKRSLFNHHMTISDSAYFDRYFDYSMAGRLDQQEFNEALKLPIENIEKKIEEWSTMRQISTDLIVKLENLTPDSDKDFFEKIIKAIVYLTYQPNPNDPRNLLSFDKVNFIQKLGIESDENPVIQNLYLNNKEEFKNFFKSLYLIYADKAMWGFIHFFAQALIKDYDDGYFILSHEELKDLIKDSFIASVESNQEPSQSLLIFYSIAIKLFATRTTSNGEIIPEGKGIEMTERLREVLEKNPKELLEFNIIRQRPNSDYVESGWHRMIFGSDEAFTKILESHANDPLVNEYIEFQNAFRPQQQPVKFQFNFLNPS</sequence>
<dbReference type="OrthoDB" id="88903at2"/>
<dbReference type="EMBL" id="CP032157">
    <property type="protein sequence ID" value="AXY77647.1"/>
    <property type="molecule type" value="Genomic_DNA"/>
</dbReference>
<dbReference type="Pfam" id="PF07693">
    <property type="entry name" value="KAP_NTPase"/>
    <property type="match status" value="1"/>
</dbReference>
<feature type="domain" description="KAP NTPase" evidence="2">
    <location>
        <begin position="179"/>
        <end position="455"/>
    </location>
</feature>
<evidence type="ECO:0000256" key="1">
    <source>
        <dbReference type="SAM" id="Phobius"/>
    </source>
</evidence>
<proteinExistence type="predicted"/>